<dbReference type="AlphaFoldDB" id="V4RG37"/>
<organism evidence="1 2">
    <name type="scientific">Lutibaculum baratangense AMV1</name>
    <dbReference type="NCBI Taxonomy" id="631454"/>
    <lineage>
        <taxon>Bacteria</taxon>
        <taxon>Pseudomonadati</taxon>
        <taxon>Pseudomonadota</taxon>
        <taxon>Alphaproteobacteria</taxon>
        <taxon>Hyphomicrobiales</taxon>
        <taxon>Tepidamorphaceae</taxon>
        <taxon>Lutibaculum</taxon>
    </lineage>
</organism>
<dbReference type="eggNOG" id="COG1514">
    <property type="taxonomic scope" value="Bacteria"/>
</dbReference>
<dbReference type="Pfam" id="PF13563">
    <property type="entry name" value="2_5_RNA_ligase2"/>
    <property type="match status" value="1"/>
</dbReference>
<dbReference type="RefSeq" id="WP_023432125.1">
    <property type="nucleotide sequence ID" value="NZ_AWXZ01000026.1"/>
</dbReference>
<dbReference type="STRING" id="631454.N177_1985"/>
<accession>V4RG37</accession>
<dbReference type="OrthoDB" id="463286at2"/>
<sequence length="171" mass="19010">MFGITIRAAGPAPRFWSLVDGVSPLEDAPSIRALNYAPHLTMARYEDLAPETLVEGLEVFKGVPPITLTFHRIGLFRVEPLVLWLEPRNEPGLVDLHGRLHAFLGEDLSDPHYRPGLWRPHCTIASSVAPEHRTKAEALAGEPIKPFAMTFDVADALEWPPVRQIGSRHLS</sequence>
<dbReference type="InterPro" id="IPR009097">
    <property type="entry name" value="Cyclic_Pdiesterase"/>
</dbReference>
<dbReference type="Proteomes" id="UP000017819">
    <property type="component" value="Unassembled WGS sequence"/>
</dbReference>
<name>V4RG37_9HYPH</name>
<protein>
    <submittedName>
        <fullName evidence="1">Putative calmodulin-binding protein</fullName>
    </submittedName>
</protein>
<reference evidence="1 2" key="1">
    <citation type="journal article" date="2014" name="Genome Announc.">
        <title>Draft Genome Sequence of Lutibaculum baratangense Strain AMV1T, Isolated from a Mud Volcano in Andamans, India.</title>
        <authorList>
            <person name="Singh A."/>
            <person name="Sreenivas A."/>
            <person name="Sathyanarayana Reddy G."/>
            <person name="Pinnaka A.K."/>
            <person name="Shivaji S."/>
        </authorList>
    </citation>
    <scope>NUCLEOTIDE SEQUENCE [LARGE SCALE GENOMIC DNA]</scope>
    <source>
        <strain evidence="1 2">AMV1</strain>
    </source>
</reference>
<gene>
    <name evidence="1" type="ORF">N177_1985</name>
</gene>
<evidence type="ECO:0000313" key="2">
    <source>
        <dbReference type="Proteomes" id="UP000017819"/>
    </source>
</evidence>
<proteinExistence type="predicted"/>
<keyword evidence="2" id="KW-1185">Reference proteome</keyword>
<evidence type="ECO:0000313" key="1">
    <source>
        <dbReference type="EMBL" id="ESR25111.1"/>
    </source>
</evidence>
<comment type="caution">
    <text evidence="1">The sequence shown here is derived from an EMBL/GenBank/DDBJ whole genome shotgun (WGS) entry which is preliminary data.</text>
</comment>
<dbReference type="SUPFAM" id="SSF55144">
    <property type="entry name" value="LigT-like"/>
    <property type="match status" value="1"/>
</dbReference>
<dbReference type="EMBL" id="AWXZ01000026">
    <property type="protein sequence ID" value="ESR25111.1"/>
    <property type="molecule type" value="Genomic_DNA"/>
</dbReference>
<dbReference type="Gene3D" id="3.90.1140.10">
    <property type="entry name" value="Cyclic phosphodiesterase"/>
    <property type="match status" value="1"/>
</dbReference>